<protein>
    <submittedName>
        <fullName evidence="1">Bromodomain-containing protein</fullName>
    </submittedName>
</protein>
<name>A0ACD3BHM6_9AGAR</name>
<keyword evidence="2" id="KW-1185">Reference proteome</keyword>
<reference evidence="1 2" key="1">
    <citation type="journal article" date="2019" name="Nat. Ecol. Evol.">
        <title>Megaphylogeny resolves global patterns of mushroom evolution.</title>
        <authorList>
            <person name="Varga T."/>
            <person name="Krizsan K."/>
            <person name="Foldi C."/>
            <person name="Dima B."/>
            <person name="Sanchez-Garcia M."/>
            <person name="Sanchez-Ramirez S."/>
            <person name="Szollosi G.J."/>
            <person name="Szarkandi J.G."/>
            <person name="Papp V."/>
            <person name="Albert L."/>
            <person name="Andreopoulos W."/>
            <person name="Angelini C."/>
            <person name="Antonin V."/>
            <person name="Barry K.W."/>
            <person name="Bougher N.L."/>
            <person name="Buchanan P."/>
            <person name="Buyck B."/>
            <person name="Bense V."/>
            <person name="Catcheside P."/>
            <person name="Chovatia M."/>
            <person name="Cooper J."/>
            <person name="Damon W."/>
            <person name="Desjardin D."/>
            <person name="Finy P."/>
            <person name="Geml J."/>
            <person name="Haridas S."/>
            <person name="Hughes K."/>
            <person name="Justo A."/>
            <person name="Karasinski D."/>
            <person name="Kautmanova I."/>
            <person name="Kiss B."/>
            <person name="Kocsube S."/>
            <person name="Kotiranta H."/>
            <person name="LaButti K.M."/>
            <person name="Lechner B.E."/>
            <person name="Liimatainen K."/>
            <person name="Lipzen A."/>
            <person name="Lukacs Z."/>
            <person name="Mihaltcheva S."/>
            <person name="Morgado L.N."/>
            <person name="Niskanen T."/>
            <person name="Noordeloos M.E."/>
            <person name="Ohm R.A."/>
            <person name="Ortiz-Santana B."/>
            <person name="Ovrebo C."/>
            <person name="Racz N."/>
            <person name="Riley R."/>
            <person name="Savchenko A."/>
            <person name="Shiryaev A."/>
            <person name="Soop K."/>
            <person name="Spirin V."/>
            <person name="Szebenyi C."/>
            <person name="Tomsovsky M."/>
            <person name="Tulloss R.E."/>
            <person name="Uehling J."/>
            <person name="Grigoriev I.V."/>
            <person name="Vagvolgyi C."/>
            <person name="Papp T."/>
            <person name="Martin F.M."/>
            <person name="Miettinen O."/>
            <person name="Hibbett D.S."/>
            <person name="Nagy L.G."/>
        </authorList>
    </citation>
    <scope>NUCLEOTIDE SEQUENCE [LARGE SCALE GENOMIC DNA]</scope>
    <source>
        <strain evidence="1 2">NL-1719</strain>
    </source>
</reference>
<evidence type="ECO:0000313" key="1">
    <source>
        <dbReference type="EMBL" id="TFK77405.1"/>
    </source>
</evidence>
<gene>
    <name evidence="1" type="ORF">BDN72DRAFT_910633</name>
</gene>
<accession>A0ACD3BHM6</accession>
<proteinExistence type="predicted"/>
<organism evidence="1 2">
    <name type="scientific">Pluteus cervinus</name>
    <dbReference type="NCBI Taxonomy" id="181527"/>
    <lineage>
        <taxon>Eukaryota</taxon>
        <taxon>Fungi</taxon>
        <taxon>Dikarya</taxon>
        <taxon>Basidiomycota</taxon>
        <taxon>Agaricomycotina</taxon>
        <taxon>Agaricomycetes</taxon>
        <taxon>Agaricomycetidae</taxon>
        <taxon>Agaricales</taxon>
        <taxon>Pluteineae</taxon>
        <taxon>Pluteaceae</taxon>
        <taxon>Pluteus</taxon>
    </lineage>
</organism>
<dbReference type="Proteomes" id="UP000308600">
    <property type="component" value="Unassembled WGS sequence"/>
</dbReference>
<sequence length="639" mass="70342">MSKREHFVTAEAREGPYAKRRKEAVGGDDESDVDVVMSDPPSGKVGGNGEGIASSPEAVREQGLRLWQTVKDAVNKEYNRLIATAFLRKPPKRQYPDYYQLIQNPIALDDIKKRLDTQSYSTLEAVKADFELCFNNAKTYNMKESEIWRDAKDLMKLVHKTYSKMVPSEDDGEDGDKKGKNKGPNLTRLMKTRLQKLIEKTDETGRVLSTEFMELPSRKEWPIYYKEIKHPQCFENIFKHIKRKEYHTAASFAADVELIFSNAMTFNQEHTIIWEDARTLKDTFKQLMSDLPPPFSLPEYSKPSNGKIKIKMPAGVHLNAPTPSNTNTQSQGASAGSGSLLLRLPNKLPPTASIGQPVPTPSSAATSDRASQSATISPPPQSVAPTPSKPQPTPQPPQTQQVQPTSRQVIAAPAAPSTPQVSYSLRGFSHYPNATYSHAMAASSAASPAPLAQQPAAAAKPTPAPLHAHQLKGVLVRTQPGGRLITLDYRHGVKFWAVRLDNSDAELRVSDITFLGDEEEESSGEEDHADDKQEEEEEEEEEPMETPTRNGRRRGRAKGRARPKAAAKAALAKARAAKVVKKKTAKHGNLEVKLNGVLLTNEEGGSGAWVVKLSVGTNTIDVGENGGLVWRLHAERSRA</sequence>
<evidence type="ECO:0000313" key="2">
    <source>
        <dbReference type="Proteomes" id="UP000308600"/>
    </source>
</evidence>
<dbReference type="EMBL" id="ML208259">
    <property type="protein sequence ID" value="TFK77405.1"/>
    <property type="molecule type" value="Genomic_DNA"/>
</dbReference>